<name>A0ABT6NA19_9FIRM</name>
<dbReference type="PROSITE" id="PS50885">
    <property type="entry name" value="HAMP"/>
    <property type="match status" value="1"/>
</dbReference>
<sequence length="950" mass="109086">MRKLYERYKSSLNFKITLSTILIVMIGIVTIILYTQLSVAKLSSQTLETMDQELNQLVVNFYADHLKEIASNLQSEYDKYFDEIDILGHTVQSYFDHYDEMMPEIETAMNAPFFQDHLINNGNWSQNQMDEPSTVFLGRYLLDDNNEILPNVEKLIKQTSILDLYFPSFAKYGANKIQIYFTGGEDMDFTRMSPWVNIGTSVYDVYPELYDLPIWQTFNPGLIEDWTELKNKVGIGDKKLVRTGKPVQDGITGEVNIGMTYPIWSPENGTFIGQIAYDIPLSHFIEYTEELELGQNGFAMLIQSNGNVFAINEYGQVKMGFNSADDSIKVNEQGFNTLERNLNDSAYVDVQKLNFEEFDQLTEVQIEGEAYYINAMKIDDFQTWSTEQGFLEDSWTIAIVLPKSEVFSMYYNSEKQINNQSKVALKEQLYIAIIITFFVLAFIMLYNSKLTRKLNVLTEAVKEMRYNHYSTHLEITSSDEIGKLSYAFNEMQTEIRDTIDKLNVQNERLKDEIDERIKKDRIIDYLENFDAHTDLLNKKALLNILRDIESDLDMPFVSLISIGIDELRKINDAYSFKIGDEVIQIIANRLSELVNDKDLLFRIGGDEFGFIYKAQDVESLILKCEDILELFKMPVLTSFHEVSVSCSIGASTYPNDTSDPIDLFKYANVALNHAKEGNRGGYSFYSAHMNEHVRKRMELINELTHAVERNEFYLTYQPIVALNSQKVVAVEALIRWQSEKLGLISPVDFIPIAEDTKLIVSIGKWVLNEAMENLNYMTQMGHDKLSVAVNISVVQFYHPNFIEDVKMLIDKHRVDTKRLTFEVTEGLFLNDIVKAQNVIEQLRNLGISIAVDDFGTGYSSLSYLKNLEINHLKIDRSFIAESLDQTSVEIINAILALASSLKLSVVAEGIETPEQMAYLLENGCDFGQGYLFSKPMRLDDFINWSMEKRL</sequence>
<evidence type="ECO:0000256" key="2">
    <source>
        <dbReference type="SAM" id="Phobius"/>
    </source>
</evidence>
<dbReference type="InterPro" id="IPR029787">
    <property type="entry name" value="Nucleotide_cyclase"/>
</dbReference>
<dbReference type="Pfam" id="PF00672">
    <property type="entry name" value="HAMP"/>
    <property type="match status" value="1"/>
</dbReference>
<evidence type="ECO:0000313" key="6">
    <source>
        <dbReference type="EMBL" id="MDH8677265.1"/>
    </source>
</evidence>
<reference evidence="6 7" key="1">
    <citation type="submission" date="2023-04" db="EMBL/GenBank/DDBJ databases">
        <title>Fusibacter bizertensis strain WBS, isolated from littoral bottom sediments of the Arctic seas - biochemical and genomic analysis.</title>
        <authorList>
            <person name="Brioukhanov A.L."/>
        </authorList>
    </citation>
    <scope>NUCLEOTIDE SEQUENCE [LARGE SCALE GENOMIC DNA]</scope>
    <source>
        <strain evidence="6 7">WBS</strain>
    </source>
</reference>
<feature type="domain" description="HAMP" evidence="4">
    <location>
        <begin position="448"/>
        <end position="500"/>
    </location>
</feature>
<proteinExistence type="predicted"/>
<dbReference type="Gene3D" id="3.30.450.20">
    <property type="entry name" value="PAS domain"/>
    <property type="match status" value="1"/>
</dbReference>
<dbReference type="CDD" id="cd01949">
    <property type="entry name" value="GGDEF"/>
    <property type="match status" value="1"/>
</dbReference>
<feature type="transmembrane region" description="Helical" evidence="2">
    <location>
        <begin position="12"/>
        <end position="34"/>
    </location>
</feature>
<keyword evidence="2" id="KW-1133">Transmembrane helix</keyword>
<dbReference type="SMART" id="SM00304">
    <property type="entry name" value="HAMP"/>
    <property type="match status" value="1"/>
</dbReference>
<dbReference type="InterPro" id="IPR035919">
    <property type="entry name" value="EAL_sf"/>
</dbReference>
<dbReference type="CDD" id="cd06225">
    <property type="entry name" value="HAMP"/>
    <property type="match status" value="1"/>
</dbReference>
<dbReference type="RefSeq" id="WP_281093077.1">
    <property type="nucleotide sequence ID" value="NZ_JARYZI010000002.1"/>
</dbReference>
<dbReference type="InterPro" id="IPR000160">
    <property type="entry name" value="GGDEF_dom"/>
</dbReference>
<dbReference type="InterPro" id="IPR050706">
    <property type="entry name" value="Cyclic-di-GMP_PDE-like"/>
</dbReference>
<evidence type="ECO:0000259" key="5">
    <source>
        <dbReference type="PROSITE" id="PS50887"/>
    </source>
</evidence>
<dbReference type="InterPro" id="IPR001633">
    <property type="entry name" value="EAL_dom"/>
</dbReference>
<dbReference type="PANTHER" id="PTHR33121:SF70">
    <property type="entry name" value="SIGNALING PROTEIN YKOW"/>
    <property type="match status" value="1"/>
</dbReference>
<dbReference type="SUPFAM" id="SSF55073">
    <property type="entry name" value="Nucleotide cyclase"/>
    <property type="match status" value="1"/>
</dbReference>
<dbReference type="PANTHER" id="PTHR33121">
    <property type="entry name" value="CYCLIC DI-GMP PHOSPHODIESTERASE PDEF"/>
    <property type="match status" value="1"/>
</dbReference>
<feature type="domain" description="GGDEF" evidence="5">
    <location>
        <begin position="555"/>
        <end position="687"/>
    </location>
</feature>
<evidence type="ECO:0000256" key="1">
    <source>
        <dbReference type="SAM" id="Coils"/>
    </source>
</evidence>
<dbReference type="PROSITE" id="PS50883">
    <property type="entry name" value="EAL"/>
    <property type="match status" value="1"/>
</dbReference>
<dbReference type="Gene3D" id="3.20.20.450">
    <property type="entry name" value="EAL domain"/>
    <property type="match status" value="1"/>
</dbReference>
<dbReference type="Pfam" id="PF00563">
    <property type="entry name" value="EAL"/>
    <property type="match status" value="1"/>
</dbReference>
<dbReference type="PROSITE" id="PS50887">
    <property type="entry name" value="GGDEF"/>
    <property type="match status" value="1"/>
</dbReference>
<accession>A0ABT6NA19</accession>
<dbReference type="SUPFAM" id="SSF158472">
    <property type="entry name" value="HAMP domain-like"/>
    <property type="match status" value="1"/>
</dbReference>
<dbReference type="SUPFAM" id="SSF141868">
    <property type="entry name" value="EAL domain-like"/>
    <property type="match status" value="1"/>
</dbReference>
<evidence type="ECO:0000313" key="7">
    <source>
        <dbReference type="Proteomes" id="UP001158045"/>
    </source>
</evidence>
<keyword evidence="2" id="KW-0812">Transmembrane</keyword>
<dbReference type="Pfam" id="PF00990">
    <property type="entry name" value="GGDEF"/>
    <property type="match status" value="1"/>
</dbReference>
<keyword evidence="1" id="KW-0175">Coiled coil</keyword>
<protein>
    <submittedName>
        <fullName evidence="6">EAL domain-containing protein</fullName>
    </submittedName>
</protein>
<evidence type="ECO:0000259" key="3">
    <source>
        <dbReference type="PROSITE" id="PS50883"/>
    </source>
</evidence>
<organism evidence="6 7">
    <name type="scientific">Fusibacter bizertensis</name>
    <dbReference type="NCBI Taxonomy" id="1488331"/>
    <lineage>
        <taxon>Bacteria</taxon>
        <taxon>Bacillati</taxon>
        <taxon>Bacillota</taxon>
        <taxon>Clostridia</taxon>
        <taxon>Eubacteriales</taxon>
        <taxon>Eubacteriales Family XII. Incertae Sedis</taxon>
        <taxon>Fusibacter</taxon>
    </lineage>
</organism>
<dbReference type="SMART" id="SM00267">
    <property type="entry name" value="GGDEF"/>
    <property type="match status" value="1"/>
</dbReference>
<dbReference type="NCBIfam" id="TIGR00254">
    <property type="entry name" value="GGDEF"/>
    <property type="match status" value="1"/>
</dbReference>
<keyword evidence="7" id="KW-1185">Reference proteome</keyword>
<comment type="caution">
    <text evidence="6">The sequence shown here is derived from an EMBL/GenBank/DDBJ whole genome shotgun (WGS) entry which is preliminary data.</text>
</comment>
<dbReference type="InterPro" id="IPR043128">
    <property type="entry name" value="Rev_trsase/Diguanyl_cyclase"/>
</dbReference>
<feature type="coiled-coil region" evidence="1">
    <location>
        <begin position="492"/>
        <end position="519"/>
    </location>
</feature>
<keyword evidence="2" id="KW-0472">Membrane</keyword>
<dbReference type="CDD" id="cd01948">
    <property type="entry name" value="EAL"/>
    <property type="match status" value="1"/>
</dbReference>
<feature type="domain" description="EAL" evidence="3">
    <location>
        <begin position="696"/>
        <end position="949"/>
    </location>
</feature>
<dbReference type="InterPro" id="IPR003660">
    <property type="entry name" value="HAMP_dom"/>
</dbReference>
<dbReference type="Gene3D" id="3.30.70.270">
    <property type="match status" value="1"/>
</dbReference>
<dbReference type="Proteomes" id="UP001158045">
    <property type="component" value="Unassembled WGS sequence"/>
</dbReference>
<dbReference type="EMBL" id="JARYZI010000002">
    <property type="protein sequence ID" value="MDH8677265.1"/>
    <property type="molecule type" value="Genomic_DNA"/>
</dbReference>
<dbReference type="SMART" id="SM00052">
    <property type="entry name" value="EAL"/>
    <property type="match status" value="1"/>
</dbReference>
<gene>
    <name evidence="6" type="ORF">QE109_03845</name>
</gene>
<evidence type="ECO:0000259" key="4">
    <source>
        <dbReference type="PROSITE" id="PS50885"/>
    </source>
</evidence>
<dbReference type="Gene3D" id="6.10.340.10">
    <property type="match status" value="1"/>
</dbReference>